<dbReference type="OrthoDB" id="1637350at2759"/>
<dbReference type="Proteomes" id="UP000799777">
    <property type="component" value="Unassembled WGS sequence"/>
</dbReference>
<keyword evidence="4" id="KW-0964">Secreted</keyword>
<organism evidence="7 8">
    <name type="scientific">Setomelanomma holmii</name>
    <dbReference type="NCBI Taxonomy" id="210430"/>
    <lineage>
        <taxon>Eukaryota</taxon>
        <taxon>Fungi</taxon>
        <taxon>Dikarya</taxon>
        <taxon>Ascomycota</taxon>
        <taxon>Pezizomycotina</taxon>
        <taxon>Dothideomycetes</taxon>
        <taxon>Pleosporomycetidae</taxon>
        <taxon>Pleosporales</taxon>
        <taxon>Pleosporineae</taxon>
        <taxon>Phaeosphaeriaceae</taxon>
        <taxon>Setomelanomma</taxon>
    </lineage>
</organism>
<dbReference type="PANTHER" id="PTHR31683:SF18">
    <property type="entry name" value="PECTATE LYASE 21-RELATED"/>
    <property type="match status" value="1"/>
</dbReference>
<evidence type="ECO:0000256" key="1">
    <source>
        <dbReference type="ARBA" id="ARBA00010980"/>
    </source>
</evidence>
<keyword evidence="4" id="KW-0119">Carbohydrate metabolism</keyword>
<dbReference type="EMBL" id="ML978157">
    <property type="protein sequence ID" value="KAF2035629.1"/>
    <property type="molecule type" value="Genomic_DNA"/>
</dbReference>
<keyword evidence="2 5" id="KW-0732">Signal</keyword>
<evidence type="ECO:0000313" key="8">
    <source>
        <dbReference type="Proteomes" id="UP000799777"/>
    </source>
</evidence>
<evidence type="ECO:0000256" key="5">
    <source>
        <dbReference type="SAM" id="SignalP"/>
    </source>
</evidence>
<feature type="signal peptide" evidence="5">
    <location>
        <begin position="1"/>
        <end position="17"/>
    </location>
</feature>
<keyword evidence="3 4" id="KW-0456">Lyase</keyword>
<evidence type="ECO:0000256" key="2">
    <source>
        <dbReference type="ARBA" id="ARBA00022729"/>
    </source>
</evidence>
<proteinExistence type="inferred from homology"/>
<feature type="domain" description="Pectate lyase" evidence="6">
    <location>
        <begin position="44"/>
        <end position="259"/>
    </location>
</feature>
<feature type="chain" id="PRO_5040356251" evidence="5">
    <location>
        <begin position="18"/>
        <end position="357"/>
    </location>
</feature>
<dbReference type="Pfam" id="PF00544">
    <property type="entry name" value="Pectate_lyase_4"/>
    <property type="match status" value="1"/>
</dbReference>
<dbReference type="GO" id="GO:0030570">
    <property type="term" value="F:pectate lyase activity"/>
    <property type="evidence" value="ECO:0007669"/>
    <property type="project" value="InterPro"/>
</dbReference>
<dbReference type="SMART" id="SM00656">
    <property type="entry name" value="Amb_all"/>
    <property type="match status" value="1"/>
</dbReference>
<name>A0A9P4HJX5_9PLEO</name>
<evidence type="ECO:0000259" key="6">
    <source>
        <dbReference type="SMART" id="SM00656"/>
    </source>
</evidence>
<comment type="subcellular location">
    <subcellularLocation>
        <location evidence="4">Secreted</location>
    </subcellularLocation>
</comment>
<keyword evidence="4" id="KW-0624">Polysaccharide degradation</keyword>
<dbReference type="SUPFAM" id="SSF51126">
    <property type="entry name" value="Pectin lyase-like"/>
    <property type="match status" value="1"/>
</dbReference>
<evidence type="ECO:0000256" key="4">
    <source>
        <dbReference type="RuleBase" id="RU361173"/>
    </source>
</evidence>
<evidence type="ECO:0000256" key="3">
    <source>
        <dbReference type="ARBA" id="ARBA00023239"/>
    </source>
</evidence>
<dbReference type="InterPro" id="IPR045032">
    <property type="entry name" value="PEL"/>
</dbReference>
<keyword evidence="8" id="KW-1185">Reference proteome</keyword>
<comment type="similarity">
    <text evidence="1 4">Belongs to the polysaccharide lyase 1 family.</text>
</comment>
<dbReference type="InterPro" id="IPR012334">
    <property type="entry name" value="Pectin_lyas_fold"/>
</dbReference>
<gene>
    <name evidence="7" type="ORF">EK21DRAFT_54214</name>
</gene>
<protein>
    <submittedName>
        <fullName evidence="7">Pectin lyase-like protein</fullName>
    </submittedName>
</protein>
<reference evidence="7" key="1">
    <citation type="journal article" date="2020" name="Stud. Mycol.">
        <title>101 Dothideomycetes genomes: a test case for predicting lifestyles and emergence of pathogens.</title>
        <authorList>
            <person name="Haridas S."/>
            <person name="Albert R."/>
            <person name="Binder M."/>
            <person name="Bloem J."/>
            <person name="Labutti K."/>
            <person name="Salamov A."/>
            <person name="Andreopoulos B."/>
            <person name="Baker S."/>
            <person name="Barry K."/>
            <person name="Bills G."/>
            <person name="Bluhm B."/>
            <person name="Cannon C."/>
            <person name="Castanera R."/>
            <person name="Culley D."/>
            <person name="Daum C."/>
            <person name="Ezra D."/>
            <person name="Gonzalez J."/>
            <person name="Henrissat B."/>
            <person name="Kuo A."/>
            <person name="Liang C."/>
            <person name="Lipzen A."/>
            <person name="Lutzoni F."/>
            <person name="Magnuson J."/>
            <person name="Mondo S."/>
            <person name="Nolan M."/>
            <person name="Ohm R."/>
            <person name="Pangilinan J."/>
            <person name="Park H.-J."/>
            <person name="Ramirez L."/>
            <person name="Alfaro M."/>
            <person name="Sun H."/>
            <person name="Tritt A."/>
            <person name="Yoshinaga Y."/>
            <person name="Zwiers L.-H."/>
            <person name="Turgeon B."/>
            <person name="Goodwin S."/>
            <person name="Spatafora J."/>
            <person name="Crous P."/>
            <person name="Grigoriev I."/>
        </authorList>
    </citation>
    <scope>NUCLEOTIDE SEQUENCE</scope>
    <source>
        <strain evidence="7">CBS 110217</strain>
    </source>
</reference>
<dbReference type="GO" id="GO:0000272">
    <property type="term" value="P:polysaccharide catabolic process"/>
    <property type="evidence" value="ECO:0007669"/>
    <property type="project" value="UniProtKB-KW"/>
</dbReference>
<dbReference type="PANTHER" id="PTHR31683">
    <property type="entry name" value="PECTATE LYASE 18-RELATED"/>
    <property type="match status" value="1"/>
</dbReference>
<dbReference type="InterPro" id="IPR011050">
    <property type="entry name" value="Pectin_lyase_fold/virulence"/>
</dbReference>
<dbReference type="AlphaFoldDB" id="A0A9P4HJX5"/>
<dbReference type="InterPro" id="IPR002022">
    <property type="entry name" value="Pec_lyase"/>
</dbReference>
<sequence length="357" mass="39257">MKLSILSFFTFALAASAAPAGCDFDLEGYAKDNPIGPTTGGAQKGSTNVTISTVPEFLAAINGTAPKIIYAKGTFNFTSRPRVGSNKSLIGVGKGAWITGAGLTIVPWAYNIIVRNFGIRAIVDDDAITIQNSTRVWIDHNEFTSGNFPAAGPDVFDGQVDIIRASDWITVSWNYFHDHWKSSLVGNNDQFRSIDFGHLHIFYHHNYWKYMGTRGPAGRFGHQHIYSNLYEDFLYQAIHSRSDNQVLVEGNVFNGRTREALLTYGLVIPEDSPNTSPDGDFEIDGYANLGSSDALLLNLLSENDFGEATLNITQVGNFTRAPYKFKLTPLKQVSKVVKSGVDLGQLKICKWPSAQVM</sequence>
<evidence type="ECO:0000313" key="7">
    <source>
        <dbReference type="EMBL" id="KAF2035629.1"/>
    </source>
</evidence>
<dbReference type="Gene3D" id="2.160.20.10">
    <property type="entry name" value="Single-stranded right-handed beta-helix, Pectin lyase-like"/>
    <property type="match status" value="1"/>
</dbReference>
<accession>A0A9P4HJX5</accession>
<comment type="caution">
    <text evidence="7">The sequence shown here is derived from an EMBL/GenBank/DDBJ whole genome shotgun (WGS) entry which is preliminary data.</text>
</comment>
<dbReference type="GO" id="GO:0005576">
    <property type="term" value="C:extracellular region"/>
    <property type="evidence" value="ECO:0007669"/>
    <property type="project" value="UniProtKB-SubCell"/>
</dbReference>